<dbReference type="EMBL" id="JBHULH010000009">
    <property type="protein sequence ID" value="MFD2568359.1"/>
    <property type="molecule type" value="Genomic_DNA"/>
</dbReference>
<dbReference type="SUPFAM" id="SSF52096">
    <property type="entry name" value="ClpP/crotonase"/>
    <property type="match status" value="1"/>
</dbReference>
<dbReference type="Gene3D" id="3.90.226.10">
    <property type="entry name" value="2-enoyl-CoA Hydratase, Chain A, domain 1"/>
    <property type="match status" value="1"/>
</dbReference>
<dbReference type="PROSITE" id="PS51257">
    <property type="entry name" value="PROKAR_LIPOPROTEIN"/>
    <property type="match status" value="1"/>
</dbReference>
<comment type="caution">
    <text evidence="1">The sequence shown here is derived from an EMBL/GenBank/DDBJ whole genome shotgun (WGS) entry which is preliminary data.</text>
</comment>
<keyword evidence="2" id="KW-1185">Reference proteome</keyword>
<name>A0ABW5LUU4_9FLAO</name>
<reference evidence="2" key="1">
    <citation type="journal article" date="2019" name="Int. J. Syst. Evol. Microbiol.">
        <title>The Global Catalogue of Microorganisms (GCM) 10K type strain sequencing project: providing services to taxonomists for standard genome sequencing and annotation.</title>
        <authorList>
            <consortium name="The Broad Institute Genomics Platform"/>
            <consortium name="The Broad Institute Genome Sequencing Center for Infectious Disease"/>
            <person name="Wu L."/>
            <person name="Ma J."/>
        </authorList>
    </citation>
    <scope>NUCLEOTIDE SEQUENCE [LARGE SCALE GENOMIC DNA]</scope>
    <source>
        <strain evidence="2">KCTC 52127</strain>
    </source>
</reference>
<evidence type="ECO:0000313" key="1">
    <source>
        <dbReference type="EMBL" id="MFD2568359.1"/>
    </source>
</evidence>
<protein>
    <recommendedName>
        <fullName evidence="3">Alpha/beta hydrolase</fullName>
    </recommendedName>
</protein>
<accession>A0ABW5LUU4</accession>
<sequence>MKTKIIILFAGILSIMMVGCNSLPHELQQLEKLTIFKVSKDKKAIVLDGVINSSALKQFKKVAESNPSIKTLHIVNCEGSINDEVNLQLAKYIYDKGFKIHLLDNGLIASGGTDLFLAGHQRTIGKNTKIGVHSWAGENEKATDFPKDHKYHQPYIEYYKSVGFTQKQAEDFYFFTIHSAPPEDVHFMTKEELETYNILTK</sequence>
<dbReference type="RefSeq" id="WP_379667067.1">
    <property type="nucleotide sequence ID" value="NZ_JBHULH010000009.1"/>
</dbReference>
<organism evidence="1 2">
    <name type="scientific">Pseudotenacibaculum haliotis</name>
    <dbReference type="NCBI Taxonomy" id="1862138"/>
    <lineage>
        <taxon>Bacteria</taxon>
        <taxon>Pseudomonadati</taxon>
        <taxon>Bacteroidota</taxon>
        <taxon>Flavobacteriia</taxon>
        <taxon>Flavobacteriales</taxon>
        <taxon>Flavobacteriaceae</taxon>
        <taxon>Pseudotenacibaculum</taxon>
    </lineage>
</organism>
<proteinExistence type="predicted"/>
<evidence type="ECO:0000313" key="2">
    <source>
        <dbReference type="Proteomes" id="UP001597508"/>
    </source>
</evidence>
<dbReference type="Proteomes" id="UP001597508">
    <property type="component" value="Unassembled WGS sequence"/>
</dbReference>
<dbReference type="InterPro" id="IPR029045">
    <property type="entry name" value="ClpP/crotonase-like_dom_sf"/>
</dbReference>
<gene>
    <name evidence="1" type="ORF">ACFSRZ_13355</name>
</gene>
<evidence type="ECO:0008006" key="3">
    <source>
        <dbReference type="Google" id="ProtNLM"/>
    </source>
</evidence>